<sequence length="223" mass="24692">MRSSYPQVCIIRRFGHSLAPVTRKFALSEGSSILSLQLPASLHYQKVRAFSRSSYPQVCIIRRFGHSLAPVTRKFALSEGSSILLLPLAETAAYLEPLDPPTPRLISPDGPTVFRNQDFCGESNAQLTKLLLLPLILKALWIFGFSLEAALLTVAGSVTGWVACVARTHEWEARAAFLLNIKFRRAWVSNPCEYERCVAGELTLSSLEAVHGRRRTETGGHGR</sequence>
<keyword evidence="2" id="KW-1185">Reference proteome</keyword>
<organism evidence="1 2">
    <name type="scientific">Elysia crispata</name>
    <name type="common">lettuce slug</name>
    <dbReference type="NCBI Taxonomy" id="231223"/>
    <lineage>
        <taxon>Eukaryota</taxon>
        <taxon>Metazoa</taxon>
        <taxon>Spiralia</taxon>
        <taxon>Lophotrochozoa</taxon>
        <taxon>Mollusca</taxon>
        <taxon>Gastropoda</taxon>
        <taxon>Heterobranchia</taxon>
        <taxon>Euthyneura</taxon>
        <taxon>Panpulmonata</taxon>
        <taxon>Sacoglossa</taxon>
        <taxon>Placobranchoidea</taxon>
        <taxon>Plakobranchidae</taxon>
        <taxon>Elysia</taxon>
    </lineage>
</organism>
<comment type="caution">
    <text evidence="1">The sequence shown here is derived from an EMBL/GenBank/DDBJ whole genome shotgun (WGS) entry which is preliminary data.</text>
</comment>
<name>A0AAE1DLD1_9GAST</name>
<dbReference type="AlphaFoldDB" id="A0AAE1DLD1"/>
<gene>
    <name evidence="1" type="ORF">RRG08_030172</name>
</gene>
<dbReference type="Proteomes" id="UP001283361">
    <property type="component" value="Unassembled WGS sequence"/>
</dbReference>
<reference evidence="1" key="1">
    <citation type="journal article" date="2023" name="G3 (Bethesda)">
        <title>A reference genome for the long-term kleptoplast-retaining sea slug Elysia crispata morphotype clarki.</title>
        <authorList>
            <person name="Eastman K.E."/>
            <person name="Pendleton A.L."/>
            <person name="Shaikh M.A."/>
            <person name="Suttiyut T."/>
            <person name="Ogas R."/>
            <person name="Tomko P."/>
            <person name="Gavelis G."/>
            <person name="Widhalm J.R."/>
            <person name="Wisecaver J.H."/>
        </authorList>
    </citation>
    <scope>NUCLEOTIDE SEQUENCE</scope>
    <source>
        <strain evidence="1">ECLA1</strain>
    </source>
</reference>
<evidence type="ECO:0000313" key="1">
    <source>
        <dbReference type="EMBL" id="KAK3774090.1"/>
    </source>
</evidence>
<evidence type="ECO:0000313" key="2">
    <source>
        <dbReference type="Proteomes" id="UP001283361"/>
    </source>
</evidence>
<dbReference type="EMBL" id="JAWDGP010003469">
    <property type="protein sequence ID" value="KAK3774090.1"/>
    <property type="molecule type" value="Genomic_DNA"/>
</dbReference>
<protein>
    <submittedName>
        <fullName evidence="1">Uncharacterized protein</fullName>
    </submittedName>
</protein>
<proteinExistence type="predicted"/>
<accession>A0AAE1DLD1</accession>